<feature type="domain" description="Aminoglycoside phosphotransferase" evidence="1">
    <location>
        <begin position="31"/>
        <end position="249"/>
    </location>
</feature>
<evidence type="ECO:0000313" key="3">
    <source>
        <dbReference type="EMBL" id="SHE66904.1"/>
    </source>
</evidence>
<dbReference type="GO" id="GO:0005524">
    <property type="term" value="F:ATP binding"/>
    <property type="evidence" value="ECO:0007669"/>
    <property type="project" value="InterPro"/>
</dbReference>
<dbReference type="STRING" id="1121884.SAMN02745131_00819"/>
<name>A0A1M4VD27_9BACT</name>
<evidence type="ECO:0000259" key="2">
    <source>
        <dbReference type="Pfam" id="PF22740"/>
    </source>
</evidence>
<sequence length="491" mass="57064">MQSIIDSVSHLYRSWSGKDPHHVDVLPQSGSERRYFRLYNERGETVIGTYGLNVAENEAFIYFSGHFAKRGLPVPRILGINHDRIVYLQEDFDNVSLLDMLEKHGFTDQVYSLFRESLHQLARLQVYGDEGLDYNKCLTNKEFGKQAIMADLLYFKYYFLDALRKPYDKQKLIDDFEALSNYLTHTEYKYFMYRDCQSRNIMVKEDNSVHFIDYQGGMKGAPQYDVASMIWQARANLPDDWKANLLEDYMNSFESIIQDSIDKEVFRSQYNGYVLIRLLQVLGAYGFRGLFERKAQFLTSIPLALQNLSWFIENHSLGIVVPEFRKVLNICIDQEVMERFNPVQADEETPLLVKVSSFSYRKGIPEDSSGNGGGFVFDCRGIDNPGRHDIYKEVHGRDKPVMEYLERQTKMEDFLNSVFDIVDISVEAYIKRGFTSLCVNFGCTGGQHRSVYAADALARHLKTKFKVKIELTHREQEAKDWKNTVVKKEEL</sequence>
<dbReference type="InterPro" id="IPR002575">
    <property type="entry name" value="Aminoglycoside_PTrfase"/>
</dbReference>
<dbReference type="Proteomes" id="UP000184048">
    <property type="component" value="Unassembled WGS sequence"/>
</dbReference>
<dbReference type="PANTHER" id="PTHR30448:SF0">
    <property type="entry name" value="RNASE ADAPTER PROTEIN RAPZ"/>
    <property type="match status" value="1"/>
</dbReference>
<dbReference type="PANTHER" id="PTHR30448">
    <property type="entry name" value="RNASE ADAPTER PROTEIN RAPZ"/>
    <property type="match status" value="1"/>
</dbReference>
<feature type="domain" description="RapZ C-terminal" evidence="2">
    <location>
        <begin position="352"/>
        <end position="476"/>
    </location>
</feature>
<dbReference type="RefSeq" id="WP_072833972.1">
    <property type="nucleotide sequence ID" value="NZ_FQUU01000003.1"/>
</dbReference>
<dbReference type="InterPro" id="IPR005337">
    <property type="entry name" value="RapZ-like"/>
</dbReference>
<evidence type="ECO:0000313" key="4">
    <source>
        <dbReference type="Proteomes" id="UP000184048"/>
    </source>
</evidence>
<protein>
    <submittedName>
        <fullName evidence="3">Phosphotransferase enzyme family protein</fullName>
    </submittedName>
</protein>
<evidence type="ECO:0000259" key="1">
    <source>
        <dbReference type="Pfam" id="PF01636"/>
    </source>
</evidence>
<keyword evidence="4" id="KW-1185">Reference proteome</keyword>
<gene>
    <name evidence="3" type="ORF">SAMN02745131_00819</name>
</gene>
<accession>A0A1M4VD27</accession>
<dbReference type="Gene3D" id="3.30.200.20">
    <property type="entry name" value="Phosphorylase Kinase, domain 1"/>
    <property type="match status" value="1"/>
</dbReference>
<dbReference type="Pfam" id="PF22740">
    <property type="entry name" value="PapZ_C"/>
    <property type="match status" value="1"/>
</dbReference>
<dbReference type="Gene3D" id="3.90.1200.10">
    <property type="match status" value="1"/>
</dbReference>
<reference evidence="3 4" key="1">
    <citation type="submission" date="2016-11" db="EMBL/GenBank/DDBJ databases">
        <authorList>
            <person name="Jaros S."/>
            <person name="Januszkiewicz K."/>
            <person name="Wedrychowicz H."/>
        </authorList>
    </citation>
    <scope>NUCLEOTIDE SEQUENCE [LARGE SCALE GENOMIC DNA]</scope>
    <source>
        <strain evidence="3 4">DSM 18119</strain>
    </source>
</reference>
<dbReference type="AlphaFoldDB" id="A0A1M4VD27"/>
<dbReference type="SUPFAM" id="SSF56112">
    <property type="entry name" value="Protein kinase-like (PK-like)"/>
    <property type="match status" value="1"/>
</dbReference>
<dbReference type="Pfam" id="PF01636">
    <property type="entry name" value="APH"/>
    <property type="match status" value="1"/>
</dbReference>
<proteinExistence type="predicted"/>
<keyword evidence="3" id="KW-0808">Transferase</keyword>
<organism evidence="3 4">
    <name type="scientific">Flavisolibacter ginsengisoli DSM 18119</name>
    <dbReference type="NCBI Taxonomy" id="1121884"/>
    <lineage>
        <taxon>Bacteria</taxon>
        <taxon>Pseudomonadati</taxon>
        <taxon>Bacteroidota</taxon>
        <taxon>Chitinophagia</taxon>
        <taxon>Chitinophagales</taxon>
        <taxon>Chitinophagaceae</taxon>
        <taxon>Flavisolibacter</taxon>
    </lineage>
</organism>
<dbReference type="GO" id="GO:0016740">
    <property type="term" value="F:transferase activity"/>
    <property type="evidence" value="ECO:0007669"/>
    <property type="project" value="UniProtKB-KW"/>
</dbReference>
<dbReference type="OrthoDB" id="9784461at2"/>
<dbReference type="EMBL" id="FQUU01000003">
    <property type="protein sequence ID" value="SHE66904.1"/>
    <property type="molecule type" value="Genomic_DNA"/>
</dbReference>
<dbReference type="InterPro" id="IPR011009">
    <property type="entry name" value="Kinase-like_dom_sf"/>
</dbReference>
<dbReference type="InterPro" id="IPR053931">
    <property type="entry name" value="RapZ_C"/>
</dbReference>